<reference evidence="7" key="1">
    <citation type="journal article" date="2019" name="Int. J. Syst. Evol. Microbiol.">
        <title>The Global Catalogue of Microorganisms (GCM) 10K type strain sequencing project: providing services to taxonomists for standard genome sequencing and annotation.</title>
        <authorList>
            <consortium name="The Broad Institute Genomics Platform"/>
            <consortium name="The Broad Institute Genome Sequencing Center for Infectious Disease"/>
            <person name="Wu L."/>
            <person name="Ma J."/>
        </authorList>
    </citation>
    <scope>NUCLEOTIDE SEQUENCE [LARGE SCALE GENOMIC DNA]</scope>
    <source>
        <strain evidence="7">JCM 13595</strain>
    </source>
</reference>
<dbReference type="SUPFAM" id="SSF50156">
    <property type="entry name" value="PDZ domain-like"/>
    <property type="match status" value="1"/>
</dbReference>
<dbReference type="Gene3D" id="2.30.42.10">
    <property type="match status" value="1"/>
</dbReference>
<dbReference type="SMART" id="SM00228">
    <property type="entry name" value="PDZ"/>
    <property type="match status" value="1"/>
</dbReference>
<evidence type="ECO:0000313" key="6">
    <source>
        <dbReference type="EMBL" id="GAA2026578.1"/>
    </source>
</evidence>
<feature type="region of interest" description="Disordered" evidence="4">
    <location>
        <begin position="1"/>
        <end position="49"/>
    </location>
</feature>
<evidence type="ECO:0000256" key="4">
    <source>
        <dbReference type="SAM" id="MobiDB-lite"/>
    </source>
</evidence>
<feature type="domain" description="PDZ" evidence="5">
    <location>
        <begin position="333"/>
        <end position="417"/>
    </location>
</feature>
<accession>A0ABP5FK05</accession>
<evidence type="ECO:0000256" key="3">
    <source>
        <dbReference type="ARBA" id="ARBA00022801"/>
    </source>
</evidence>
<name>A0ABP5FK05_9MICC</name>
<dbReference type="InterPro" id="IPR001940">
    <property type="entry name" value="Peptidase_S1C"/>
</dbReference>
<dbReference type="InterPro" id="IPR001478">
    <property type="entry name" value="PDZ"/>
</dbReference>
<dbReference type="Pfam" id="PF13365">
    <property type="entry name" value="Trypsin_2"/>
    <property type="match status" value="1"/>
</dbReference>
<dbReference type="Pfam" id="PF13180">
    <property type="entry name" value="PDZ_2"/>
    <property type="match status" value="1"/>
</dbReference>
<protein>
    <recommendedName>
        <fullName evidence="5">PDZ domain-containing protein</fullName>
    </recommendedName>
</protein>
<dbReference type="PANTHER" id="PTHR43343">
    <property type="entry name" value="PEPTIDASE S12"/>
    <property type="match status" value="1"/>
</dbReference>
<keyword evidence="3" id="KW-0378">Hydrolase</keyword>
<dbReference type="PANTHER" id="PTHR43343:SF3">
    <property type="entry name" value="PROTEASE DO-LIKE 8, CHLOROPLASTIC"/>
    <property type="match status" value="1"/>
</dbReference>
<dbReference type="EMBL" id="BAAAMN010000005">
    <property type="protein sequence ID" value="GAA2026578.1"/>
    <property type="molecule type" value="Genomic_DNA"/>
</dbReference>
<evidence type="ECO:0000256" key="1">
    <source>
        <dbReference type="ARBA" id="ARBA00010541"/>
    </source>
</evidence>
<organism evidence="6 7">
    <name type="scientific">Yaniella flava</name>
    <dbReference type="NCBI Taxonomy" id="287930"/>
    <lineage>
        <taxon>Bacteria</taxon>
        <taxon>Bacillati</taxon>
        <taxon>Actinomycetota</taxon>
        <taxon>Actinomycetes</taxon>
        <taxon>Micrococcales</taxon>
        <taxon>Micrococcaceae</taxon>
        <taxon>Yaniella</taxon>
    </lineage>
</organism>
<dbReference type="Proteomes" id="UP001501461">
    <property type="component" value="Unassembled WGS sequence"/>
</dbReference>
<dbReference type="InterPro" id="IPR043504">
    <property type="entry name" value="Peptidase_S1_PA_chymotrypsin"/>
</dbReference>
<evidence type="ECO:0000313" key="7">
    <source>
        <dbReference type="Proteomes" id="UP001501461"/>
    </source>
</evidence>
<feature type="compositionally biased region" description="Basic and acidic residues" evidence="4">
    <location>
        <begin position="8"/>
        <end position="21"/>
    </location>
</feature>
<sequence>MNDNWSEQPEREPSGDAHEQPTQHLMDAPPPPPPSQASYGQQSVPVQEKKPKRINWPVLGSSVVLAALLGGGAGGLAVNYFGNNGASAGAEIEQSPQLNRTDDVTPTTEAAAVASPSVVTLSVGGDQAQGSGSGVVLDEQGHILTNNHVVTLGGQSAAANVMVQTSDGQVHEAEVVGLDPMSDLAVIKIEAENLTPIEMGSTEDLNVGDQAVAIGAPMGLSGTVTQGIVSTLDRTISVASSAVPEEPETPEEESPFEFGLPEDTEPPTGQGQIHLNVLQSDAAINPGNSGGPLVDHEGRLIGINVAIATRTEGNVGLGFAIPVDYAQRVAQELIENGEATHGMLGVSIVPAGDQNVSSGARVLEVVEDGPAAGANLETDDVIVGIDDKSVTDPGSLSATVSEYPADSEVEMTVVRDGEEFTETLQLGSME</sequence>
<proteinExistence type="inferred from homology"/>
<dbReference type="InterPro" id="IPR036034">
    <property type="entry name" value="PDZ_sf"/>
</dbReference>
<evidence type="ECO:0000256" key="2">
    <source>
        <dbReference type="ARBA" id="ARBA00022670"/>
    </source>
</evidence>
<dbReference type="InterPro" id="IPR051201">
    <property type="entry name" value="Chloro_Bact_Ser_Proteases"/>
</dbReference>
<keyword evidence="7" id="KW-1185">Reference proteome</keyword>
<keyword evidence="2" id="KW-0645">Protease</keyword>
<gene>
    <name evidence="6" type="ORF">GCM10009720_02850</name>
</gene>
<comment type="similarity">
    <text evidence="1">Belongs to the peptidase S1C family.</text>
</comment>
<dbReference type="PRINTS" id="PR00834">
    <property type="entry name" value="PROTEASES2C"/>
</dbReference>
<dbReference type="Gene3D" id="2.40.10.10">
    <property type="entry name" value="Trypsin-like serine proteases"/>
    <property type="match status" value="2"/>
</dbReference>
<dbReference type="SUPFAM" id="SSF50494">
    <property type="entry name" value="Trypsin-like serine proteases"/>
    <property type="match status" value="1"/>
</dbReference>
<dbReference type="PROSITE" id="PS50106">
    <property type="entry name" value="PDZ"/>
    <property type="match status" value="1"/>
</dbReference>
<comment type="caution">
    <text evidence="6">The sequence shown here is derived from an EMBL/GenBank/DDBJ whole genome shotgun (WGS) entry which is preliminary data.</text>
</comment>
<dbReference type="InterPro" id="IPR009003">
    <property type="entry name" value="Peptidase_S1_PA"/>
</dbReference>
<feature type="compositionally biased region" description="Polar residues" evidence="4">
    <location>
        <begin position="36"/>
        <end position="45"/>
    </location>
</feature>
<dbReference type="CDD" id="cd06779">
    <property type="entry name" value="cpPDZ_Deg_HtrA-like"/>
    <property type="match status" value="1"/>
</dbReference>
<evidence type="ECO:0000259" key="5">
    <source>
        <dbReference type="PROSITE" id="PS50106"/>
    </source>
</evidence>
<dbReference type="RefSeq" id="WP_343955816.1">
    <property type="nucleotide sequence ID" value="NZ_BAAAMN010000005.1"/>
</dbReference>